<dbReference type="Gene3D" id="3.40.50.720">
    <property type="entry name" value="NAD(P)-binding Rossmann-like Domain"/>
    <property type="match status" value="1"/>
</dbReference>
<accession>A0A0C3NRN9</accession>
<name>A0A0C3NRN9_PISTI</name>
<evidence type="ECO:0000313" key="3">
    <source>
        <dbReference type="Proteomes" id="UP000054217"/>
    </source>
</evidence>
<dbReference type="OrthoDB" id="10058185at2759"/>
<proteinExistence type="predicted"/>
<dbReference type="SUPFAM" id="SSF51735">
    <property type="entry name" value="NAD(P)-binding Rossmann-fold domains"/>
    <property type="match status" value="1"/>
</dbReference>
<dbReference type="AlphaFoldDB" id="A0A0C3NRN9"/>
<reference evidence="3" key="2">
    <citation type="submission" date="2015-01" db="EMBL/GenBank/DDBJ databases">
        <title>Evolutionary Origins and Diversification of the Mycorrhizal Mutualists.</title>
        <authorList>
            <consortium name="DOE Joint Genome Institute"/>
            <consortium name="Mycorrhizal Genomics Consortium"/>
            <person name="Kohler A."/>
            <person name="Kuo A."/>
            <person name="Nagy L.G."/>
            <person name="Floudas D."/>
            <person name="Copeland A."/>
            <person name="Barry K.W."/>
            <person name="Cichocki N."/>
            <person name="Veneault-Fourrey C."/>
            <person name="LaButti K."/>
            <person name="Lindquist E.A."/>
            <person name="Lipzen A."/>
            <person name="Lundell T."/>
            <person name="Morin E."/>
            <person name="Murat C."/>
            <person name="Riley R."/>
            <person name="Ohm R."/>
            <person name="Sun H."/>
            <person name="Tunlid A."/>
            <person name="Henrissat B."/>
            <person name="Grigoriev I.V."/>
            <person name="Hibbett D.S."/>
            <person name="Martin F."/>
        </authorList>
    </citation>
    <scope>NUCLEOTIDE SEQUENCE [LARGE SCALE GENOMIC DNA]</scope>
    <source>
        <strain evidence="3">Marx 270</strain>
    </source>
</reference>
<dbReference type="GO" id="GO:0006694">
    <property type="term" value="P:steroid biosynthetic process"/>
    <property type="evidence" value="ECO:0007669"/>
    <property type="project" value="InterPro"/>
</dbReference>
<dbReference type="Proteomes" id="UP000054217">
    <property type="component" value="Unassembled WGS sequence"/>
</dbReference>
<gene>
    <name evidence="2" type="ORF">M404DRAFT_31764</name>
</gene>
<keyword evidence="3" id="KW-1185">Reference proteome</keyword>
<dbReference type="HOGENOM" id="CLU_547594_0_0_1"/>
<feature type="domain" description="3-beta hydroxysteroid dehydrogenase/isomerase" evidence="1">
    <location>
        <begin position="403"/>
        <end position="498"/>
    </location>
</feature>
<organism evidence="2 3">
    <name type="scientific">Pisolithus tinctorius Marx 270</name>
    <dbReference type="NCBI Taxonomy" id="870435"/>
    <lineage>
        <taxon>Eukaryota</taxon>
        <taxon>Fungi</taxon>
        <taxon>Dikarya</taxon>
        <taxon>Basidiomycota</taxon>
        <taxon>Agaricomycotina</taxon>
        <taxon>Agaricomycetes</taxon>
        <taxon>Agaricomycetidae</taxon>
        <taxon>Boletales</taxon>
        <taxon>Sclerodermatineae</taxon>
        <taxon>Pisolithaceae</taxon>
        <taxon>Pisolithus</taxon>
    </lineage>
</organism>
<reference evidence="2 3" key="1">
    <citation type="submission" date="2014-04" db="EMBL/GenBank/DDBJ databases">
        <authorList>
            <consortium name="DOE Joint Genome Institute"/>
            <person name="Kuo A."/>
            <person name="Kohler A."/>
            <person name="Costa M.D."/>
            <person name="Nagy L.G."/>
            <person name="Floudas D."/>
            <person name="Copeland A."/>
            <person name="Barry K.W."/>
            <person name="Cichocki N."/>
            <person name="Veneault-Fourrey C."/>
            <person name="LaButti K."/>
            <person name="Lindquist E.A."/>
            <person name="Lipzen A."/>
            <person name="Lundell T."/>
            <person name="Morin E."/>
            <person name="Murat C."/>
            <person name="Sun H."/>
            <person name="Tunlid A."/>
            <person name="Henrissat B."/>
            <person name="Grigoriev I.V."/>
            <person name="Hibbett D.S."/>
            <person name="Martin F."/>
            <person name="Nordberg H.P."/>
            <person name="Cantor M.N."/>
            <person name="Hua S.X."/>
        </authorList>
    </citation>
    <scope>NUCLEOTIDE SEQUENCE [LARGE SCALE GENOMIC DNA]</scope>
    <source>
        <strain evidence="2 3">Marx 270</strain>
    </source>
</reference>
<dbReference type="InterPro" id="IPR002225">
    <property type="entry name" value="3Beta_OHSteriod_DH/Estase"/>
</dbReference>
<evidence type="ECO:0000313" key="2">
    <source>
        <dbReference type="EMBL" id="KIN97953.1"/>
    </source>
</evidence>
<dbReference type="STRING" id="870435.A0A0C3NRN9"/>
<dbReference type="Pfam" id="PF01073">
    <property type="entry name" value="3Beta_HSD"/>
    <property type="match status" value="1"/>
</dbReference>
<protein>
    <recommendedName>
        <fullName evidence="1">3-beta hydroxysteroid dehydrogenase/isomerase domain-containing protein</fullName>
    </recommendedName>
</protein>
<dbReference type="InterPro" id="IPR036291">
    <property type="entry name" value="NAD(P)-bd_dom_sf"/>
</dbReference>
<dbReference type="EMBL" id="KN832021">
    <property type="protein sequence ID" value="KIN97953.1"/>
    <property type="molecule type" value="Genomic_DNA"/>
</dbReference>
<dbReference type="GO" id="GO:0016616">
    <property type="term" value="F:oxidoreductase activity, acting on the CH-OH group of donors, NAD or NADP as acceptor"/>
    <property type="evidence" value="ECO:0007669"/>
    <property type="project" value="InterPro"/>
</dbReference>
<dbReference type="InParanoid" id="A0A0C3NRN9"/>
<evidence type="ECO:0000259" key="1">
    <source>
        <dbReference type="Pfam" id="PF01073"/>
    </source>
</evidence>
<sequence>MSKVPLDFKAERLKEHTKPTGVEVEELETLAGSLEVERLVCEEIIDSRRVLQCISHTEMKVIARRIKIEEPSRLITRRKPLEESLQVEMLRHTARIDALALEIFCGCEVSAINVLFEDSSSKLMRALDVGTCAESPAMLTKQSHMTALHVVATHAQVILHTDDASVIGQLCKIAAIEGYEEWGEKGTVWKLPRLQAMATSTRATTAASSAIATMTTTGLCADRRPYKIECAVRWERDTASAIRDTELDGSPSIDESSRMDNERNSSSFYFRFANFYLQLHCIRIDDDVEEGMHLYTVQQRISKLQQDARDARSIEAMPSGLEGPSLSFLFKPFYLQLPHFRDREFLQSINEPLSVNVPTVQRSRSGRPVTTSLQDEDAYITVDRSELVGRHVVEQLAKGDSIPVSDIVQRHHEVSFYLGDITDERGVLDILKKLGITYIVQNALLPQGAKDLSIYVKINIEGTGAVVGVAIAASVHRLVHTSSASVTFDGTDVMNINE</sequence>